<feature type="domain" description="Terminase ATPase subunit N-terminal" evidence="3">
    <location>
        <begin position="11"/>
        <end position="68"/>
    </location>
</feature>
<proteinExistence type="predicted"/>
<dbReference type="InterPro" id="IPR010332">
    <property type="entry name" value="ATPase_terminase-su_N"/>
</dbReference>
<sequence length="588" mass="66708">MNMTTPNPDLDPRKQAMFLYFSGIRIARIAEMLGEKPATVHSWKKRDKWSDIGPLDQMQLTTAARYCQLVMKEQKEGKDYKEIDLLSRQAVQQARIGKFNNGGNEADLNPKVANRNSGPRKPPEKNVFTDEQIEKLEEIFHDGLFDYQREWLRAGTQHRIRNLLKSRQIGATYYFAREALIDALTTGRNQIFLSASKAQAHVFKQYIIDFAKEVGVELKGDPMVLPNGASLYFLGTNARTAQSYHGNLYLDEYFWIPKFQELRKVASGMALHKKWRQTYFSTPSSLTHSAYPFWSGALFNKGRAKADRVEFDLSHSHLARGVLCPDGQYRQIVTVEDAANGGCNLFDLDQLHLEYSPDEYQNLLMCQFVDDLASIFPLQLMQGCMVDSWEVWDDFEPLMIRPFAYHQVWIGYDPAKGTQNGDSAGCVVVAPPAMPGGKFRILERHQWRGMDFRAQASAIEALTKRYNVTYIGIDSTGVGDGVYQTVKQFFPAAREFVYNPNVKNALVLKAYDIISHRRLEFDAGLTDVAQSFMAIRRATTASGNRPTYEASRSEEASHADLAWATMHALFNEPLEGTTTSNSSIVEIF</sequence>
<evidence type="ECO:0000259" key="4">
    <source>
        <dbReference type="Pfam" id="PF17289"/>
    </source>
</evidence>
<dbReference type="EMBL" id="JAGRYU010000002">
    <property type="protein sequence ID" value="MBU4680498.1"/>
    <property type="molecule type" value="Genomic_DNA"/>
</dbReference>
<evidence type="ECO:0000313" key="5">
    <source>
        <dbReference type="EMBL" id="MBU4680498.1"/>
    </source>
</evidence>
<protein>
    <submittedName>
        <fullName evidence="5">Terminase ATPase subunit family protein</fullName>
    </submittedName>
</protein>
<keyword evidence="6" id="KW-1185">Reference proteome</keyword>
<evidence type="ECO:0000256" key="2">
    <source>
        <dbReference type="SAM" id="MobiDB-lite"/>
    </source>
</evidence>
<organism evidence="5 6">
    <name type="scientific">Cedecea davisae</name>
    <dbReference type="NCBI Taxonomy" id="158484"/>
    <lineage>
        <taxon>Bacteria</taxon>
        <taxon>Pseudomonadati</taxon>
        <taxon>Pseudomonadota</taxon>
        <taxon>Gammaproteobacteria</taxon>
        <taxon>Enterobacterales</taxon>
        <taxon>Enterobacteriaceae</taxon>
        <taxon>Cedecea</taxon>
    </lineage>
</organism>
<evidence type="ECO:0000313" key="6">
    <source>
        <dbReference type="Proteomes" id="UP000686327"/>
    </source>
</evidence>
<dbReference type="Proteomes" id="UP000686327">
    <property type="component" value="Unassembled WGS sequence"/>
</dbReference>
<keyword evidence="1" id="KW-1188">Viral release from host cell</keyword>
<dbReference type="Pfam" id="PF06056">
    <property type="entry name" value="Terminase_5"/>
    <property type="match status" value="1"/>
</dbReference>
<dbReference type="RefSeq" id="WP_216374207.1">
    <property type="nucleotide sequence ID" value="NZ_JAGRYT010000001.1"/>
</dbReference>
<feature type="domain" description="Terminase large subunit gp17-like C-terminal" evidence="4">
    <location>
        <begin position="410"/>
        <end position="571"/>
    </location>
</feature>
<comment type="caution">
    <text evidence="5">The sequence shown here is derived from an EMBL/GenBank/DDBJ whole genome shotgun (WGS) entry which is preliminary data.</text>
</comment>
<gene>
    <name evidence="5" type="ORF">KC222_00535</name>
</gene>
<evidence type="ECO:0000259" key="3">
    <source>
        <dbReference type="Pfam" id="PF06056"/>
    </source>
</evidence>
<name>A0ABS6DB96_9ENTR</name>
<evidence type="ECO:0000256" key="1">
    <source>
        <dbReference type="ARBA" id="ARBA00022612"/>
    </source>
</evidence>
<dbReference type="Pfam" id="PF03237">
    <property type="entry name" value="Terminase_6N"/>
    <property type="match status" value="1"/>
</dbReference>
<dbReference type="Pfam" id="PF17289">
    <property type="entry name" value="Terminase_6C"/>
    <property type="match status" value="1"/>
</dbReference>
<feature type="region of interest" description="Disordered" evidence="2">
    <location>
        <begin position="99"/>
        <end position="126"/>
    </location>
</feature>
<dbReference type="InterPro" id="IPR035421">
    <property type="entry name" value="Terminase_6C"/>
</dbReference>
<accession>A0ABS6DB96</accession>
<reference evidence="6" key="1">
    <citation type="submission" date="2023-07" db="EMBL/GenBank/DDBJ databases">
        <title>Cedecea davisae an AmpC producer and its therapeutic implications.</title>
        <authorList>
            <person name="Notter J."/>
        </authorList>
    </citation>
    <scope>NUCLEOTIDE SEQUENCE [LARGE SCALE GENOMIC DNA]</scope>
    <source>
        <strain evidence="6">1</strain>
    </source>
</reference>